<evidence type="ECO:0000313" key="2">
    <source>
        <dbReference type="EMBL" id="MDH2388852.1"/>
    </source>
</evidence>
<dbReference type="InterPro" id="IPR015946">
    <property type="entry name" value="KH_dom-like_a/b"/>
</dbReference>
<dbReference type="Gene3D" id="3.30.300.20">
    <property type="match status" value="1"/>
</dbReference>
<feature type="region of interest" description="Disordered" evidence="1">
    <location>
        <begin position="215"/>
        <end position="236"/>
    </location>
</feature>
<evidence type="ECO:0000313" key="3">
    <source>
        <dbReference type="Proteomes" id="UP001223144"/>
    </source>
</evidence>
<organism evidence="2 3">
    <name type="scientific">Streptomyces chengmaiensis</name>
    <dbReference type="NCBI Taxonomy" id="3040919"/>
    <lineage>
        <taxon>Bacteria</taxon>
        <taxon>Bacillati</taxon>
        <taxon>Actinomycetota</taxon>
        <taxon>Actinomycetes</taxon>
        <taxon>Kitasatosporales</taxon>
        <taxon>Streptomycetaceae</taxon>
        <taxon>Streptomyces</taxon>
    </lineage>
</organism>
<gene>
    <name evidence="2" type="ORF">QCN29_08635</name>
</gene>
<name>A0ABT6HJD2_9ACTN</name>
<accession>A0ABT6HJD2</accession>
<dbReference type="Proteomes" id="UP001223144">
    <property type="component" value="Unassembled WGS sequence"/>
</dbReference>
<sequence length="236" mass="24945">MAQGDQTGSGSRVHTRCGRTISVSRFGHEPLPPGMGRVVLDTAWEPYDHGEVWASLTPEEARRIAGLLLFHAAAVEPPAPGPPGRAEAVPICGDAYEVSVRGHVVTVDQPVEDGGADTAPSPVELFAASVASCTAHYAGRFLDRHGISRDGLRVRADYTTAADRPARVASIAVRVDAPHLPPSRVRALEAVAGRCTVTNTLETPPEVTFAVYGEQQDDAPAQHGGAAARRQSREHA</sequence>
<proteinExistence type="predicted"/>
<dbReference type="InterPro" id="IPR003718">
    <property type="entry name" value="OsmC/Ohr_fam"/>
</dbReference>
<reference evidence="2 3" key="1">
    <citation type="submission" date="2023-04" db="EMBL/GenBank/DDBJ databases">
        <title>Streptomyces chengmaiensis sp. nov. isolated from the stem of mangrove plant in Hainan.</title>
        <authorList>
            <person name="Huang X."/>
            <person name="Zhou S."/>
            <person name="Chu X."/>
            <person name="Xie Y."/>
            <person name="Lin Y."/>
        </authorList>
    </citation>
    <scope>NUCLEOTIDE SEQUENCE [LARGE SCALE GENOMIC DNA]</scope>
    <source>
        <strain evidence="2 3">HNM0663</strain>
    </source>
</reference>
<dbReference type="RefSeq" id="WP_279927137.1">
    <property type="nucleotide sequence ID" value="NZ_JARWBG010000007.1"/>
</dbReference>
<keyword evidence="3" id="KW-1185">Reference proteome</keyword>
<evidence type="ECO:0000256" key="1">
    <source>
        <dbReference type="SAM" id="MobiDB-lite"/>
    </source>
</evidence>
<dbReference type="InterPro" id="IPR036102">
    <property type="entry name" value="OsmC/Ohrsf"/>
</dbReference>
<keyword evidence="2" id="KW-0575">Peroxidase</keyword>
<dbReference type="EMBL" id="JARWBG010000007">
    <property type="protein sequence ID" value="MDH2388852.1"/>
    <property type="molecule type" value="Genomic_DNA"/>
</dbReference>
<dbReference type="SUPFAM" id="SSF82784">
    <property type="entry name" value="OsmC-like"/>
    <property type="match status" value="1"/>
</dbReference>
<dbReference type="GO" id="GO:0004601">
    <property type="term" value="F:peroxidase activity"/>
    <property type="evidence" value="ECO:0007669"/>
    <property type="project" value="UniProtKB-KW"/>
</dbReference>
<comment type="caution">
    <text evidence="2">The sequence shown here is derived from an EMBL/GenBank/DDBJ whole genome shotgun (WGS) entry which is preliminary data.</text>
</comment>
<dbReference type="EC" id="1.11.1.-" evidence="2"/>
<dbReference type="PANTHER" id="PTHR39624">
    <property type="entry name" value="PROTEIN INVOLVED IN RIMO-MEDIATED BETA-METHYLTHIOLATION OF RIBOSOMAL PROTEIN S12 YCAO"/>
    <property type="match status" value="1"/>
</dbReference>
<dbReference type="PANTHER" id="PTHR39624:SF2">
    <property type="entry name" value="OSMC-LIKE PROTEIN"/>
    <property type="match status" value="1"/>
</dbReference>
<dbReference type="Pfam" id="PF02566">
    <property type="entry name" value="OsmC"/>
    <property type="match status" value="1"/>
</dbReference>
<protein>
    <submittedName>
        <fullName evidence="2">OsmC family protein</fullName>
        <ecNumber evidence="2">1.11.1.-</ecNumber>
    </submittedName>
</protein>
<keyword evidence="2" id="KW-0560">Oxidoreductase</keyword>